<evidence type="ECO:0000256" key="8">
    <source>
        <dbReference type="ARBA" id="ARBA00025702"/>
    </source>
</evidence>
<comment type="caution">
    <text evidence="9">Lacks conserved residue(s) required for the propagation of feature annotation.</text>
</comment>
<keyword evidence="6 9" id="KW-0143">Chaperone</keyword>
<dbReference type="CDD" id="cd03344">
    <property type="entry name" value="GroEL"/>
    <property type="match status" value="1"/>
</dbReference>
<name>A0ABW7Y398_STRCE</name>
<dbReference type="NCBIfam" id="NF009489">
    <property type="entry name" value="PRK12851.1"/>
    <property type="match status" value="1"/>
</dbReference>
<feature type="binding site" evidence="9">
    <location>
        <begin position="86"/>
        <end position="90"/>
    </location>
    <ligand>
        <name>ATP</name>
        <dbReference type="ChEBI" id="CHEBI:30616"/>
    </ligand>
</feature>
<evidence type="ECO:0000256" key="6">
    <source>
        <dbReference type="ARBA" id="ARBA00023186"/>
    </source>
</evidence>
<dbReference type="SUPFAM" id="SSF52029">
    <property type="entry name" value="GroEL apical domain-like"/>
    <property type="match status" value="1"/>
</dbReference>
<dbReference type="NCBIfam" id="NF009487">
    <property type="entry name" value="PRK12849.1"/>
    <property type="match status" value="1"/>
</dbReference>
<dbReference type="EC" id="5.6.1.7" evidence="9"/>
<dbReference type="InterPro" id="IPR027410">
    <property type="entry name" value="TCP-1-like_intermed_sf"/>
</dbReference>
<dbReference type="PANTHER" id="PTHR45633">
    <property type="entry name" value="60 KDA HEAT SHOCK PROTEIN, MITOCHONDRIAL"/>
    <property type="match status" value="1"/>
</dbReference>
<dbReference type="RefSeq" id="WP_030940829.1">
    <property type="nucleotide sequence ID" value="NZ_JBITDC010000006.1"/>
</dbReference>
<evidence type="ECO:0000256" key="5">
    <source>
        <dbReference type="ARBA" id="ARBA00022840"/>
    </source>
</evidence>
<sequence>MAKIIAFDEEARRGLERGMNQLADAVKVTLGPKGRNVVLEKKWGAPTITNDGVSIAKEIELEDPYEKIGAELVKEVAKKTDDVAGDGTTTATVLAQALVKEGLRNVAAGANPMALKRGIEKAVEAVSGALLEQAKDVETKEQIASTASISAADTQIGELIAEAMDKVGKEGVITVEESQTFGLELELTEGMRFDKGYISAYFATDMERMEAVLDDPYILIANSKISAVKDLLPLLEKVMQSGKPLLIIAEDVEGEALSTLVVNKIRGTFKSVAVKAPGFGDRRKAMLNDIAILTGGEVISEEVGLKLENTSIDLLGKARKVVITKDETTIVDGAGSSEQVQGRVNQIRAEIENSDSDYDREKLQERLAKLAGGVAVIKAGAATEVELKERKHRIEDAVRNAKAAVEEGIVAGGGVALIQASSVFEKLDLEGDELTGANAVKLALEAPLKQIAVNGGLEGGVIVEKVRNLPVGHGLNAATGEYVDMIAEGIIDPAKVTRSALQNAASIAALFLTTEAVIADKPEKAGAAPAGGGMPGGDMDF</sequence>
<comment type="subunit">
    <text evidence="9 11">Forms a cylinder of 14 subunits composed of two heptameric rings stacked back-to-back. Interacts with the co-chaperonin GroES.</text>
</comment>
<dbReference type="InterPro" id="IPR027409">
    <property type="entry name" value="GroEL-like_apical_dom_sf"/>
</dbReference>
<organism evidence="12 13">
    <name type="scientific">Streptomyces cellulosae</name>
    <dbReference type="NCBI Taxonomy" id="1968"/>
    <lineage>
        <taxon>Bacteria</taxon>
        <taxon>Bacillati</taxon>
        <taxon>Actinomycetota</taxon>
        <taxon>Actinomycetes</taxon>
        <taxon>Kitasatosporales</taxon>
        <taxon>Streptomycetaceae</taxon>
        <taxon>Streptomyces</taxon>
    </lineage>
</organism>
<evidence type="ECO:0000256" key="7">
    <source>
        <dbReference type="ARBA" id="ARBA00023235"/>
    </source>
</evidence>
<dbReference type="InterPro" id="IPR018370">
    <property type="entry name" value="Chaperonin_Cpn60_CS"/>
</dbReference>
<dbReference type="NCBIfam" id="NF009488">
    <property type="entry name" value="PRK12850.1"/>
    <property type="match status" value="1"/>
</dbReference>
<feature type="binding site" evidence="9">
    <location>
        <position position="492"/>
    </location>
    <ligand>
        <name>ATP</name>
        <dbReference type="ChEBI" id="CHEBI:30616"/>
    </ligand>
</feature>
<comment type="subcellular location">
    <subcellularLocation>
        <location evidence="2">Cell surface</location>
    </subcellularLocation>
    <subcellularLocation>
        <location evidence="9">Cytoplasm</location>
    </subcellularLocation>
    <subcellularLocation>
        <location evidence="8">Secreted</location>
        <location evidence="8">Capsule</location>
    </subcellularLocation>
    <subcellularLocation>
        <location evidence="1">Secreted</location>
        <location evidence="1">Cell wall</location>
    </subcellularLocation>
</comment>
<reference evidence="12 13" key="1">
    <citation type="submission" date="2024-10" db="EMBL/GenBank/DDBJ databases">
        <title>The Natural Products Discovery Center: Release of the First 8490 Sequenced Strains for Exploring Actinobacteria Biosynthetic Diversity.</title>
        <authorList>
            <person name="Kalkreuter E."/>
            <person name="Kautsar S.A."/>
            <person name="Yang D."/>
            <person name="Bader C.D."/>
            <person name="Teijaro C.N."/>
            <person name="Fluegel L."/>
            <person name="Davis C.M."/>
            <person name="Simpson J.R."/>
            <person name="Lauterbach L."/>
            <person name="Steele A.D."/>
            <person name="Gui C."/>
            <person name="Meng S."/>
            <person name="Li G."/>
            <person name="Viehrig K."/>
            <person name="Ye F."/>
            <person name="Su P."/>
            <person name="Kiefer A.F."/>
            <person name="Nichols A."/>
            <person name="Cepeda A.J."/>
            <person name="Yan W."/>
            <person name="Fan B."/>
            <person name="Jiang Y."/>
            <person name="Adhikari A."/>
            <person name="Zheng C.-J."/>
            <person name="Schuster L."/>
            <person name="Cowan T.M."/>
            <person name="Smanski M.J."/>
            <person name="Chevrette M.G."/>
            <person name="De Carvalho L.P.S."/>
            <person name="Shen B."/>
        </authorList>
    </citation>
    <scope>NUCLEOTIDE SEQUENCE [LARGE SCALE GENOMIC DNA]</scope>
    <source>
        <strain evidence="12 13">NPDC051599</strain>
    </source>
</reference>
<protein>
    <recommendedName>
        <fullName evidence="9">Chaperonin GroEL</fullName>
        <ecNumber evidence="9">5.6.1.7</ecNumber>
    </recommendedName>
    <alternativeName>
        <fullName evidence="9">60 kDa chaperonin</fullName>
    </alternativeName>
    <alternativeName>
        <fullName evidence="9">Chaperonin-60</fullName>
        <shortName evidence="9">Cpn60</shortName>
    </alternativeName>
</protein>
<evidence type="ECO:0000256" key="1">
    <source>
        <dbReference type="ARBA" id="ARBA00004191"/>
    </source>
</evidence>
<gene>
    <name evidence="9 12" type="primary">groL</name>
    <name evidence="9" type="synonym">groEL</name>
    <name evidence="12" type="ORF">ACIA8P_18025</name>
</gene>
<comment type="similarity">
    <text evidence="3 9 10">Belongs to the chaperonin (HSP60) family.</text>
</comment>
<dbReference type="Pfam" id="PF00118">
    <property type="entry name" value="Cpn60_TCP1"/>
    <property type="match status" value="1"/>
</dbReference>
<evidence type="ECO:0000256" key="9">
    <source>
        <dbReference type="HAMAP-Rule" id="MF_00600"/>
    </source>
</evidence>
<comment type="caution">
    <text evidence="12">The sequence shown here is derived from an EMBL/GenBank/DDBJ whole genome shotgun (WGS) entry which is preliminary data.</text>
</comment>
<feature type="binding site" evidence="9">
    <location>
        <begin position="29"/>
        <end position="32"/>
    </location>
    <ligand>
        <name>ATP</name>
        <dbReference type="ChEBI" id="CHEBI:30616"/>
    </ligand>
</feature>
<dbReference type="Gene3D" id="3.30.260.10">
    <property type="entry name" value="TCP-1-like chaperonin intermediate domain"/>
    <property type="match status" value="1"/>
</dbReference>
<evidence type="ECO:0000313" key="13">
    <source>
        <dbReference type="Proteomes" id="UP001612415"/>
    </source>
</evidence>
<dbReference type="InterPro" id="IPR002423">
    <property type="entry name" value="Cpn60/GroEL/TCP-1"/>
</dbReference>
<feature type="binding site" evidence="9">
    <location>
        <begin position="476"/>
        <end position="478"/>
    </location>
    <ligand>
        <name>ATP</name>
        <dbReference type="ChEBI" id="CHEBI:30616"/>
    </ligand>
</feature>
<dbReference type="SUPFAM" id="SSF54849">
    <property type="entry name" value="GroEL-intermediate domain like"/>
    <property type="match status" value="1"/>
</dbReference>
<evidence type="ECO:0000256" key="10">
    <source>
        <dbReference type="RuleBase" id="RU000418"/>
    </source>
</evidence>
<accession>A0ABW7Y398</accession>
<dbReference type="Gene3D" id="3.50.7.10">
    <property type="entry name" value="GroEL"/>
    <property type="match status" value="1"/>
</dbReference>
<feature type="binding site" evidence="9">
    <location>
        <position position="413"/>
    </location>
    <ligand>
        <name>ATP</name>
        <dbReference type="ChEBI" id="CHEBI:30616"/>
    </ligand>
</feature>
<dbReference type="HAMAP" id="MF_00600">
    <property type="entry name" value="CH60"/>
    <property type="match status" value="1"/>
</dbReference>
<proteinExistence type="inferred from homology"/>
<dbReference type="Proteomes" id="UP001612415">
    <property type="component" value="Unassembled WGS sequence"/>
</dbReference>
<dbReference type="PROSITE" id="PS00296">
    <property type="entry name" value="CHAPERONINS_CPN60"/>
    <property type="match status" value="1"/>
</dbReference>
<evidence type="ECO:0000313" key="12">
    <source>
        <dbReference type="EMBL" id="MFI5676549.1"/>
    </source>
</evidence>
<keyword evidence="7 9" id="KW-0413">Isomerase</keyword>
<evidence type="ECO:0000256" key="11">
    <source>
        <dbReference type="RuleBase" id="RU000419"/>
    </source>
</evidence>
<evidence type="ECO:0000256" key="3">
    <source>
        <dbReference type="ARBA" id="ARBA00006607"/>
    </source>
</evidence>
<evidence type="ECO:0000256" key="4">
    <source>
        <dbReference type="ARBA" id="ARBA00022741"/>
    </source>
</evidence>
<dbReference type="InterPro" id="IPR027413">
    <property type="entry name" value="GROEL-like_equatorial_sf"/>
</dbReference>
<keyword evidence="13" id="KW-1185">Reference proteome</keyword>
<keyword evidence="4 9" id="KW-0547">Nucleotide-binding</keyword>
<evidence type="ECO:0000256" key="2">
    <source>
        <dbReference type="ARBA" id="ARBA00004241"/>
    </source>
</evidence>
<dbReference type="NCBIfam" id="NF000592">
    <property type="entry name" value="PRK00013.1"/>
    <property type="match status" value="1"/>
</dbReference>
<dbReference type="NCBIfam" id="TIGR02348">
    <property type="entry name" value="GroEL"/>
    <property type="match status" value="1"/>
</dbReference>
<dbReference type="PRINTS" id="PR00298">
    <property type="entry name" value="CHAPERONIN60"/>
</dbReference>
<dbReference type="EMBL" id="JBITDC010000006">
    <property type="protein sequence ID" value="MFI5676549.1"/>
    <property type="molecule type" value="Genomic_DNA"/>
</dbReference>
<dbReference type="InterPro" id="IPR001844">
    <property type="entry name" value="Cpn60/GroEL"/>
</dbReference>
<dbReference type="SUPFAM" id="SSF48592">
    <property type="entry name" value="GroEL equatorial domain-like"/>
    <property type="match status" value="1"/>
</dbReference>
<keyword evidence="5 9" id="KW-0067">ATP-binding</keyword>
<keyword evidence="9" id="KW-0963">Cytoplasm</keyword>
<comment type="function">
    <text evidence="9 11">Together with its co-chaperonin GroES, plays an essential role in assisting protein folding. The GroEL-GroES system forms a nano-cage that allows encapsulation of the non-native substrate proteins and provides a physical environment optimized to promote and accelerate protein folding.</text>
</comment>
<dbReference type="Gene3D" id="1.10.560.10">
    <property type="entry name" value="GroEL-like equatorial domain"/>
    <property type="match status" value="1"/>
</dbReference>